<keyword evidence="3" id="KW-1185">Reference proteome</keyword>
<keyword evidence="1" id="KW-1133">Transmembrane helix</keyword>
<dbReference type="PANTHER" id="PTHR38442">
    <property type="entry name" value="INNER MEMBRANE PROTEIN-RELATED"/>
    <property type="match status" value="1"/>
</dbReference>
<gene>
    <name evidence="2" type="ORF">E5161_16225</name>
</gene>
<feature type="transmembrane region" description="Helical" evidence="1">
    <location>
        <begin position="394"/>
        <end position="413"/>
    </location>
</feature>
<sequence length="415" mass="46886">MRSKYLAGLSLAIMACGFLVTLWMPQTALVFLLRGAFEAGLVGGIADWFAVTALFRHPFGIPIPHTSLLLKNRDKIVRSLISAMENELLNKESIENKLRQLHLLRAVGSISVKLLRKRTVRTSIVDFLMTIVRRLPLEQSLPVLQSGISDYIRRVDAAAAAESALTKAMYARLDQKAFDYVITEALQWAARPETGSLLGRMALGKLSEARAKGLMGFAIQAFAGFMDENKLGSMIQNMLISAGEELLDQDNEYRERIMQEIRIQLFQIAGDENRLGQIKEWAVSRLNSEEGQAFLKVRLEEMRSMLLDKLALERSRGGRAVFSFYRNVVRSLSKESEWLETAENRLLDYVVNLVESNHYRIGQLVKENLDRMDDASLVRMLEEKIGKDLQWIRVNGAICGFVIGLVLSAIELLRH</sequence>
<evidence type="ECO:0000313" key="2">
    <source>
        <dbReference type="EMBL" id="TJY40697.1"/>
    </source>
</evidence>
<keyword evidence="1" id="KW-0812">Transmembrane</keyword>
<dbReference type="OrthoDB" id="9769590at2"/>
<dbReference type="PROSITE" id="PS51257">
    <property type="entry name" value="PROKAR_LIPOPROTEIN"/>
    <property type="match status" value="1"/>
</dbReference>
<dbReference type="InterPro" id="IPR007383">
    <property type="entry name" value="DUF445"/>
</dbReference>
<feature type="transmembrane region" description="Helical" evidence="1">
    <location>
        <begin position="5"/>
        <end position="24"/>
    </location>
</feature>
<dbReference type="PANTHER" id="PTHR38442:SF1">
    <property type="entry name" value="INNER MEMBRANE PROTEIN"/>
    <property type="match status" value="1"/>
</dbReference>
<accession>A0A4U0F7K6</accession>
<dbReference type="AlphaFoldDB" id="A0A4U0F7K6"/>
<dbReference type="Pfam" id="PF04286">
    <property type="entry name" value="DUF445"/>
    <property type="match status" value="1"/>
</dbReference>
<protein>
    <submittedName>
        <fullName evidence="2">DUF445 domain-containing protein</fullName>
    </submittedName>
</protein>
<dbReference type="RefSeq" id="WP_136778887.1">
    <property type="nucleotide sequence ID" value="NZ_SUPK01000008.1"/>
</dbReference>
<evidence type="ECO:0000256" key="1">
    <source>
        <dbReference type="SAM" id="Phobius"/>
    </source>
</evidence>
<keyword evidence="1" id="KW-0472">Membrane</keyword>
<reference evidence="2 3" key="1">
    <citation type="submission" date="2019-04" db="EMBL/GenBank/DDBJ databases">
        <title>Cohnella sp. nov., isolated from soil.</title>
        <authorList>
            <person name="Kim W."/>
        </authorList>
    </citation>
    <scope>NUCLEOTIDE SEQUENCE [LARGE SCALE GENOMIC DNA]</scope>
    <source>
        <strain evidence="2 3">CAU 1483</strain>
    </source>
</reference>
<organism evidence="2 3">
    <name type="scientific">Cohnella pontilimi</name>
    <dbReference type="NCBI Taxonomy" id="2564100"/>
    <lineage>
        <taxon>Bacteria</taxon>
        <taxon>Bacillati</taxon>
        <taxon>Bacillota</taxon>
        <taxon>Bacilli</taxon>
        <taxon>Bacillales</taxon>
        <taxon>Paenibacillaceae</taxon>
        <taxon>Cohnella</taxon>
    </lineage>
</organism>
<comment type="caution">
    <text evidence="2">The sequence shown here is derived from an EMBL/GenBank/DDBJ whole genome shotgun (WGS) entry which is preliminary data.</text>
</comment>
<dbReference type="GO" id="GO:0005886">
    <property type="term" value="C:plasma membrane"/>
    <property type="evidence" value="ECO:0007669"/>
    <property type="project" value="TreeGrafter"/>
</dbReference>
<proteinExistence type="predicted"/>
<dbReference type="EMBL" id="SUPK01000008">
    <property type="protein sequence ID" value="TJY40697.1"/>
    <property type="molecule type" value="Genomic_DNA"/>
</dbReference>
<dbReference type="Proteomes" id="UP000309673">
    <property type="component" value="Unassembled WGS sequence"/>
</dbReference>
<name>A0A4U0F7K6_9BACL</name>
<evidence type="ECO:0000313" key="3">
    <source>
        <dbReference type="Proteomes" id="UP000309673"/>
    </source>
</evidence>